<dbReference type="PIRSF" id="PIRSF029509">
    <property type="entry name" value="UCP029509"/>
    <property type="match status" value="1"/>
</dbReference>
<reference evidence="4" key="1">
    <citation type="journal article" date="2019" name="Int. J. Syst. Evol. Microbiol.">
        <title>The Global Catalogue of Microorganisms (GCM) 10K type strain sequencing project: providing services to taxonomists for standard genome sequencing and annotation.</title>
        <authorList>
            <consortium name="The Broad Institute Genomics Platform"/>
            <consortium name="The Broad Institute Genome Sequencing Center for Infectious Disease"/>
            <person name="Wu L."/>
            <person name="Ma J."/>
        </authorList>
    </citation>
    <scope>NUCLEOTIDE SEQUENCE [LARGE SCALE GENOMIC DNA]</scope>
    <source>
        <strain evidence="4">NBRC 111368</strain>
    </source>
</reference>
<dbReference type="EMBL" id="JBHSWA010000003">
    <property type="protein sequence ID" value="MFC6643442.1"/>
    <property type="molecule type" value="Genomic_DNA"/>
</dbReference>
<keyword evidence="4" id="KW-1185">Reference proteome</keyword>
<keyword evidence="1" id="KW-0472">Membrane</keyword>
<keyword evidence="1" id="KW-1133">Transmembrane helix</keyword>
<sequence>MSSQGPRSTATINGRPIHGMLISFPIVCFTLTLLTDFAYWQTGILMWQHFSSWLLLVGLVMGGLAAVVDSIDLIGSARIRAISSVWVHAVGNVLVLALALVNSLIHAGDGWTAVVPWGLSLSAATVLVMLVTGWLGNGLVHQRGAGVSPHE</sequence>
<name>A0ABW1Z1M8_9RHOB</name>
<dbReference type="InterPro" id="IPR019251">
    <property type="entry name" value="DUF2231_TM"/>
</dbReference>
<protein>
    <submittedName>
        <fullName evidence="3">DUF2231 domain-containing protein</fullName>
    </submittedName>
</protein>
<feature type="transmembrane region" description="Helical" evidence="1">
    <location>
        <begin position="21"/>
        <end position="40"/>
    </location>
</feature>
<gene>
    <name evidence="3" type="ORF">ACFQAU_18735</name>
</gene>
<evidence type="ECO:0000256" key="1">
    <source>
        <dbReference type="SAM" id="Phobius"/>
    </source>
</evidence>
<evidence type="ECO:0000313" key="4">
    <source>
        <dbReference type="Proteomes" id="UP001596403"/>
    </source>
</evidence>
<comment type="caution">
    <text evidence="3">The sequence shown here is derived from an EMBL/GenBank/DDBJ whole genome shotgun (WGS) entry which is preliminary data.</text>
</comment>
<accession>A0ABW1Z1M8</accession>
<dbReference type="Proteomes" id="UP001596403">
    <property type="component" value="Unassembled WGS sequence"/>
</dbReference>
<dbReference type="Pfam" id="PF09990">
    <property type="entry name" value="DUF2231"/>
    <property type="match status" value="1"/>
</dbReference>
<dbReference type="InterPro" id="IPR016923">
    <property type="entry name" value="UCP029509"/>
</dbReference>
<evidence type="ECO:0000313" key="3">
    <source>
        <dbReference type="EMBL" id="MFC6643442.1"/>
    </source>
</evidence>
<keyword evidence="1" id="KW-0812">Transmembrane</keyword>
<feature type="domain" description="DUF2231" evidence="2">
    <location>
        <begin position="14"/>
        <end position="148"/>
    </location>
</feature>
<feature type="transmembrane region" description="Helical" evidence="1">
    <location>
        <begin position="52"/>
        <end position="73"/>
    </location>
</feature>
<feature type="transmembrane region" description="Helical" evidence="1">
    <location>
        <begin position="117"/>
        <end position="136"/>
    </location>
</feature>
<organism evidence="3 4">
    <name type="scientific">Sulfitobacter profundi</name>
    <dbReference type="NCBI Taxonomy" id="2679961"/>
    <lineage>
        <taxon>Bacteria</taxon>
        <taxon>Pseudomonadati</taxon>
        <taxon>Pseudomonadota</taxon>
        <taxon>Alphaproteobacteria</taxon>
        <taxon>Rhodobacterales</taxon>
        <taxon>Roseobacteraceae</taxon>
        <taxon>Sulfitobacter</taxon>
    </lineage>
</organism>
<evidence type="ECO:0000259" key="2">
    <source>
        <dbReference type="Pfam" id="PF09990"/>
    </source>
</evidence>
<proteinExistence type="predicted"/>
<dbReference type="RefSeq" id="WP_132446433.1">
    <property type="nucleotide sequence ID" value="NZ_JBHSWA010000003.1"/>
</dbReference>
<feature type="transmembrane region" description="Helical" evidence="1">
    <location>
        <begin position="85"/>
        <end position="105"/>
    </location>
</feature>